<dbReference type="Proteomes" id="UP000000768">
    <property type="component" value="Chromosome 2"/>
</dbReference>
<dbReference type="AlphaFoldDB" id="A0A1W0W2V4"/>
<dbReference type="InParanoid" id="A0A1W0W2V4"/>
<keyword evidence="2" id="KW-1185">Reference proteome</keyword>
<accession>A0A1W0W2V4</accession>
<evidence type="ECO:0000313" key="1">
    <source>
        <dbReference type="EMBL" id="OQU88724.1"/>
    </source>
</evidence>
<evidence type="ECO:0000313" key="2">
    <source>
        <dbReference type="Proteomes" id="UP000000768"/>
    </source>
</evidence>
<gene>
    <name evidence="1" type="ORF">SORBI_3002G080450</name>
</gene>
<protein>
    <submittedName>
        <fullName evidence="1">Uncharacterized protein</fullName>
    </submittedName>
</protein>
<sequence length="147" mass="16890">MKGFLAVDSFSYICLTRSLCKFLISFTDVPFMVIFFWRWDLLRHGDSSEGVVRMHARCRKCALISSDCLSCSSTYRQGRRQLDQGGGGSSVVCIMRILQPHRLQWRPFPRLMVAFMIRVRRAPSGNGTSPQQLVTLQTIEQQTDMTY</sequence>
<dbReference type="ExpressionAtlas" id="A0A1W0W2V4">
    <property type="expression patterns" value="baseline"/>
</dbReference>
<organism evidence="1 2">
    <name type="scientific">Sorghum bicolor</name>
    <name type="common">Sorghum</name>
    <name type="synonym">Sorghum vulgare</name>
    <dbReference type="NCBI Taxonomy" id="4558"/>
    <lineage>
        <taxon>Eukaryota</taxon>
        <taxon>Viridiplantae</taxon>
        <taxon>Streptophyta</taxon>
        <taxon>Embryophyta</taxon>
        <taxon>Tracheophyta</taxon>
        <taxon>Spermatophyta</taxon>
        <taxon>Magnoliopsida</taxon>
        <taxon>Liliopsida</taxon>
        <taxon>Poales</taxon>
        <taxon>Poaceae</taxon>
        <taxon>PACMAD clade</taxon>
        <taxon>Panicoideae</taxon>
        <taxon>Andropogonodae</taxon>
        <taxon>Andropogoneae</taxon>
        <taxon>Sorghinae</taxon>
        <taxon>Sorghum</taxon>
    </lineage>
</organism>
<name>A0A1W0W2V4_SORBI</name>
<dbReference type="EMBL" id="CM000761">
    <property type="protein sequence ID" value="OQU88724.1"/>
    <property type="molecule type" value="Genomic_DNA"/>
</dbReference>
<proteinExistence type="predicted"/>
<reference evidence="2" key="2">
    <citation type="journal article" date="2018" name="Plant J.">
        <title>The Sorghum bicolor reference genome: improved assembly, gene annotations, a transcriptome atlas, and signatures of genome organization.</title>
        <authorList>
            <person name="McCormick R.F."/>
            <person name="Truong S.K."/>
            <person name="Sreedasyam A."/>
            <person name="Jenkins J."/>
            <person name="Shu S."/>
            <person name="Sims D."/>
            <person name="Kennedy M."/>
            <person name="Amirebrahimi M."/>
            <person name="Weers B.D."/>
            <person name="McKinley B."/>
            <person name="Mattison A."/>
            <person name="Morishige D.T."/>
            <person name="Grimwood J."/>
            <person name="Schmutz J."/>
            <person name="Mullet J.E."/>
        </authorList>
    </citation>
    <scope>NUCLEOTIDE SEQUENCE [LARGE SCALE GENOMIC DNA]</scope>
    <source>
        <strain evidence="2">cv. BTx623</strain>
    </source>
</reference>
<dbReference type="Gramene" id="OQU88724">
    <property type="protein sequence ID" value="OQU88724"/>
    <property type="gene ID" value="SORBI_3002G080450"/>
</dbReference>
<reference evidence="1 2" key="1">
    <citation type="journal article" date="2009" name="Nature">
        <title>The Sorghum bicolor genome and the diversification of grasses.</title>
        <authorList>
            <person name="Paterson A.H."/>
            <person name="Bowers J.E."/>
            <person name="Bruggmann R."/>
            <person name="Dubchak I."/>
            <person name="Grimwood J."/>
            <person name="Gundlach H."/>
            <person name="Haberer G."/>
            <person name="Hellsten U."/>
            <person name="Mitros T."/>
            <person name="Poliakov A."/>
            <person name="Schmutz J."/>
            <person name="Spannagl M."/>
            <person name="Tang H."/>
            <person name="Wang X."/>
            <person name="Wicker T."/>
            <person name="Bharti A.K."/>
            <person name="Chapman J."/>
            <person name="Feltus F.A."/>
            <person name="Gowik U."/>
            <person name="Grigoriev I.V."/>
            <person name="Lyons E."/>
            <person name="Maher C.A."/>
            <person name="Martis M."/>
            <person name="Narechania A."/>
            <person name="Otillar R.P."/>
            <person name="Penning B.W."/>
            <person name="Salamov A.A."/>
            <person name="Wang Y."/>
            <person name="Zhang L."/>
            <person name="Carpita N.C."/>
            <person name="Freeling M."/>
            <person name="Gingle A.R."/>
            <person name="Hash C.T."/>
            <person name="Keller B."/>
            <person name="Klein P."/>
            <person name="Kresovich S."/>
            <person name="McCann M.C."/>
            <person name="Ming R."/>
            <person name="Peterson D.G."/>
            <person name="Mehboob-ur-Rahman"/>
            <person name="Ware D."/>
            <person name="Westhoff P."/>
            <person name="Mayer K.F."/>
            <person name="Messing J."/>
            <person name="Rokhsar D.S."/>
        </authorList>
    </citation>
    <scope>NUCLEOTIDE SEQUENCE [LARGE SCALE GENOMIC DNA]</scope>
    <source>
        <strain evidence="2">cv. BTx623</strain>
    </source>
</reference>